<gene>
    <name evidence="3" type="ORF">ACFOMD_07245</name>
</gene>
<sequence>MPDRPRSYLVVVDDTPESRLALRFAAKRAARNAGHVSALHVIPPTDFIQWGGVQDVIEAEAQEKAEAMLGELAEAALTETGIRPSIFVRSGKPTEEVRKAMDADSNLHLLVLGAASKGAPGPLVAFFSGESAGELPCPVLIVPGGLDEPSLERLA</sequence>
<dbReference type="Gene3D" id="3.40.50.12370">
    <property type="match status" value="1"/>
</dbReference>
<feature type="domain" description="UspA" evidence="2">
    <location>
        <begin position="9"/>
        <end position="143"/>
    </location>
</feature>
<accession>A0ABV7XBF0</accession>
<reference evidence="4" key="1">
    <citation type="journal article" date="2019" name="Int. J. Syst. Evol. Microbiol.">
        <title>The Global Catalogue of Microorganisms (GCM) 10K type strain sequencing project: providing services to taxonomists for standard genome sequencing and annotation.</title>
        <authorList>
            <consortium name="The Broad Institute Genomics Platform"/>
            <consortium name="The Broad Institute Genome Sequencing Center for Infectious Disease"/>
            <person name="Wu L."/>
            <person name="Ma J."/>
        </authorList>
    </citation>
    <scope>NUCLEOTIDE SEQUENCE [LARGE SCALE GENOMIC DNA]</scope>
    <source>
        <strain evidence="4">KCTC 42644</strain>
    </source>
</reference>
<dbReference type="EMBL" id="JBHRXV010000004">
    <property type="protein sequence ID" value="MFC3712358.1"/>
    <property type="molecule type" value="Genomic_DNA"/>
</dbReference>
<comment type="similarity">
    <text evidence="1">Belongs to the universal stress protein A family.</text>
</comment>
<proteinExistence type="inferred from homology"/>
<name>A0ABV7XBF0_9SPHN</name>
<dbReference type="CDD" id="cd00293">
    <property type="entry name" value="USP-like"/>
    <property type="match status" value="1"/>
</dbReference>
<evidence type="ECO:0000313" key="4">
    <source>
        <dbReference type="Proteomes" id="UP001595615"/>
    </source>
</evidence>
<dbReference type="SUPFAM" id="SSF52402">
    <property type="entry name" value="Adenine nucleotide alpha hydrolases-like"/>
    <property type="match status" value="1"/>
</dbReference>
<evidence type="ECO:0000313" key="3">
    <source>
        <dbReference type="EMBL" id="MFC3712358.1"/>
    </source>
</evidence>
<dbReference type="PANTHER" id="PTHR46268">
    <property type="entry name" value="STRESS RESPONSE PROTEIN NHAX"/>
    <property type="match status" value="1"/>
</dbReference>
<organism evidence="3 4">
    <name type="scientific">Sphingoaurantiacus capsulatus</name>
    <dbReference type="NCBI Taxonomy" id="1771310"/>
    <lineage>
        <taxon>Bacteria</taxon>
        <taxon>Pseudomonadati</taxon>
        <taxon>Pseudomonadota</taxon>
        <taxon>Alphaproteobacteria</taxon>
        <taxon>Sphingomonadales</taxon>
        <taxon>Sphingosinicellaceae</taxon>
        <taxon>Sphingoaurantiacus</taxon>
    </lineage>
</organism>
<evidence type="ECO:0000259" key="2">
    <source>
        <dbReference type="Pfam" id="PF00582"/>
    </source>
</evidence>
<dbReference type="Pfam" id="PF00582">
    <property type="entry name" value="Usp"/>
    <property type="match status" value="1"/>
</dbReference>
<dbReference type="PANTHER" id="PTHR46268:SF15">
    <property type="entry name" value="UNIVERSAL STRESS PROTEIN HP_0031"/>
    <property type="match status" value="1"/>
</dbReference>
<keyword evidence="4" id="KW-1185">Reference proteome</keyword>
<comment type="caution">
    <text evidence="3">The sequence shown here is derived from an EMBL/GenBank/DDBJ whole genome shotgun (WGS) entry which is preliminary data.</text>
</comment>
<dbReference type="InterPro" id="IPR006016">
    <property type="entry name" value="UspA"/>
</dbReference>
<dbReference type="RefSeq" id="WP_380859070.1">
    <property type="nucleotide sequence ID" value="NZ_JBHRXV010000004.1"/>
</dbReference>
<dbReference type="Proteomes" id="UP001595615">
    <property type="component" value="Unassembled WGS sequence"/>
</dbReference>
<protein>
    <submittedName>
        <fullName evidence="3">Universal stress protein</fullName>
    </submittedName>
</protein>
<evidence type="ECO:0000256" key="1">
    <source>
        <dbReference type="ARBA" id="ARBA00008791"/>
    </source>
</evidence>